<name>A0A317ZH38_9BACT</name>
<organism evidence="1 2">
    <name type="scientific">Coraliomargarita sinensis</name>
    <dbReference type="NCBI Taxonomy" id="2174842"/>
    <lineage>
        <taxon>Bacteria</taxon>
        <taxon>Pseudomonadati</taxon>
        <taxon>Verrucomicrobiota</taxon>
        <taxon>Opitutia</taxon>
        <taxon>Puniceicoccales</taxon>
        <taxon>Coraliomargaritaceae</taxon>
        <taxon>Coraliomargarita</taxon>
    </lineage>
</organism>
<comment type="caution">
    <text evidence="1">The sequence shown here is derived from an EMBL/GenBank/DDBJ whole genome shotgun (WGS) entry which is preliminary data.</text>
</comment>
<gene>
    <name evidence="1" type="ORF">DDZ13_12695</name>
</gene>
<dbReference type="AlphaFoldDB" id="A0A317ZH38"/>
<evidence type="ECO:0000313" key="1">
    <source>
        <dbReference type="EMBL" id="PXA03278.1"/>
    </source>
</evidence>
<keyword evidence="2" id="KW-1185">Reference proteome</keyword>
<dbReference type="EMBL" id="QHJQ01000010">
    <property type="protein sequence ID" value="PXA03278.1"/>
    <property type="molecule type" value="Genomic_DNA"/>
</dbReference>
<dbReference type="RefSeq" id="WP_110131833.1">
    <property type="nucleotide sequence ID" value="NZ_QHJQ01000010.1"/>
</dbReference>
<accession>A0A317ZH38</accession>
<sequence length="157" mass="18036">MPRPDPVEQLRTLNELLARVSDPERSEHARRALEFFYREHPEDAAQVQLGSYVEKLARLHFGEGGEPASMGFSHWHVPQLEVFSALWIRQAIVGEMKKLAGRREALLLVTGLREAVCPRGKYWTQARQSEYERVRGWIEELACAWATRGSQLQVVVL</sequence>
<dbReference type="OrthoDB" id="193927at2"/>
<dbReference type="InParanoid" id="A0A317ZH38"/>
<dbReference type="Proteomes" id="UP000247099">
    <property type="component" value="Unassembled WGS sequence"/>
</dbReference>
<proteinExistence type="predicted"/>
<evidence type="ECO:0000313" key="2">
    <source>
        <dbReference type="Proteomes" id="UP000247099"/>
    </source>
</evidence>
<reference evidence="1 2" key="1">
    <citation type="submission" date="2018-05" db="EMBL/GenBank/DDBJ databases">
        <title>Coraliomargarita sinensis sp. nov., isolated from a marine solar saltern.</title>
        <authorList>
            <person name="Zhou L.Y."/>
        </authorList>
    </citation>
    <scope>NUCLEOTIDE SEQUENCE [LARGE SCALE GENOMIC DNA]</scope>
    <source>
        <strain evidence="1 2">WN38</strain>
    </source>
</reference>
<protein>
    <submittedName>
        <fullName evidence="1">Uncharacterized protein</fullName>
    </submittedName>
</protein>